<feature type="transmembrane region" description="Helical" evidence="6">
    <location>
        <begin position="231"/>
        <end position="255"/>
    </location>
</feature>
<dbReference type="GO" id="GO:0005436">
    <property type="term" value="F:sodium:phosphate symporter activity"/>
    <property type="evidence" value="ECO:0007669"/>
    <property type="project" value="InterPro"/>
</dbReference>
<evidence type="ECO:0000256" key="2">
    <source>
        <dbReference type="ARBA" id="ARBA00022475"/>
    </source>
</evidence>
<dbReference type="eggNOG" id="COG1283">
    <property type="taxonomic scope" value="Bacteria"/>
</dbReference>
<dbReference type="OrthoDB" id="9763003at2"/>
<organism evidence="7 8">
    <name type="scientific">Thauera linaloolentis (strain DSM 12138 / JCM 21573 / CCUG 41526 / CIP 105981 / IAM 15112 / NBRC 102519 / 47Lol)</name>
    <dbReference type="NCBI Taxonomy" id="1123367"/>
    <lineage>
        <taxon>Bacteria</taxon>
        <taxon>Pseudomonadati</taxon>
        <taxon>Pseudomonadota</taxon>
        <taxon>Betaproteobacteria</taxon>
        <taxon>Rhodocyclales</taxon>
        <taxon>Zoogloeaceae</taxon>
        <taxon>Thauera</taxon>
    </lineage>
</organism>
<keyword evidence="4 6" id="KW-1133">Transmembrane helix</keyword>
<keyword evidence="3 6" id="KW-0812">Transmembrane</keyword>
<feature type="transmembrane region" description="Helical" evidence="6">
    <location>
        <begin position="151"/>
        <end position="171"/>
    </location>
</feature>
<dbReference type="GO" id="GO:0044341">
    <property type="term" value="P:sodium-dependent phosphate transport"/>
    <property type="evidence" value="ECO:0007669"/>
    <property type="project" value="InterPro"/>
</dbReference>
<feature type="transmembrane region" description="Helical" evidence="6">
    <location>
        <begin position="200"/>
        <end position="219"/>
    </location>
</feature>
<proteinExistence type="predicted"/>
<feature type="transmembrane region" description="Helical" evidence="6">
    <location>
        <begin position="121"/>
        <end position="139"/>
    </location>
</feature>
<keyword evidence="2" id="KW-1003">Cell membrane</keyword>
<evidence type="ECO:0000256" key="1">
    <source>
        <dbReference type="ARBA" id="ARBA00004651"/>
    </source>
</evidence>
<dbReference type="GO" id="GO:0005886">
    <property type="term" value="C:plasma membrane"/>
    <property type="evidence" value="ECO:0007669"/>
    <property type="project" value="UniProtKB-SubCell"/>
</dbReference>
<gene>
    <name evidence="7" type="ORF">C666_13320</name>
</gene>
<evidence type="ECO:0000256" key="5">
    <source>
        <dbReference type="ARBA" id="ARBA00023136"/>
    </source>
</evidence>
<keyword evidence="8" id="KW-1185">Reference proteome</keyword>
<dbReference type="InterPro" id="IPR003841">
    <property type="entry name" value="Na/Pi_transpt"/>
</dbReference>
<dbReference type="PANTHER" id="PTHR10010:SF46">
    <property type="entry name" value="SODIUM-DEPENDENT PHOSPHATE TRANSPORT PROTEIN 2B"/>
    <property type="match status" value="1"/>
</dbReference>
<comment type="caution">
    <text evidence="7">The sequence shown here is derived from an EMBL/GenBank/DDBJ whole genome shotgun (WGS) entry which is preliminary data.</text>
</comment>
<feature type="transmembrane region" description="Helical" evidence="6">
    <location>
        <begin position="178"/>
        <end position="194"/>
    </location>
</feature>
<dbReference type="Proteomes" id="UP000013232">
    <property type="component" value="Unassembled WGS sequence"/>
</dbReference>
<evidence type="ECO:0000256" key="3">
    <source>
        <dbReference type="ARBA" id="ARBA00022692"/>
    </source>
</evidence>
<reference evidence="7 8" key="1">
    <citation type="submission" date="2012-09" db="EMBL/GenBank/DDBJ databases">
        <title>Draft Genome Sequences of 6 Strains from Genus Thauera.</title>
        <authorList>
            <person name="Liu B."/>
            <person name="Shapleigh J.P."/>
            <person name="Frostegard A.H."/>
        </authorList>
    </citation>
    <scope>NUCLEOTIDE SEQUENCE [LARGE SCALE GENOMIC DNA]</scope>
    <source>
        <strain evidence="8">47Lol / DSM 12138</strain>
    </source>
</reference>
<evidence type="ECO:0000313" key="8">
    <source>
        <dbReference type="Proteomes" id="UP000013232"/>
    </source>
</evidence>
<dbReference type="PANTHER" id="PTHR10010">
    <property type="entry name" value="SOLUTE CARRIER FAMILY 34 SODIUM PHOSPHATE , MEMBER 2-RELATED"/>
    <property type="match status" value="1"/>
</dbReference>
<dbReference type="RefSeq" id="WP_004340450.1">
    <property type="nucleotide sequence ID" value="NZ_AMXE01000055.1"/>
</dbReference>
<comment type="subcellular location">
    <subcellularLocation>
        <location evidence="1">Cell membrane</location>
        <topology evidence="1">Multi-pass membrane protein</topology>
    </subcellularLocation>
</comment>
<evidence type="ECO:0000256" key="4">
    <source>
        <dbReference type="ARBA" id="ARBA00022989"/>
    </source>
</evidence>
<dbReference type="NCBIfam" id="NF037997">
    <property type="entry name" value="Na_Pi_symport"/>
    <property type="match status" value="1"/>
</dbReference>
<accession>N6XXA2</accession>
<dbReference type="AlphaFoldDB" id="N6XXA2"/>
<name>N6XXA2_THAL4</name>
<feature type="transmembrane region" description="Helical" evidence="6">
    <location>
        <begin position="267"/>
        <end position="292"/>
    </location>
</feature>
<feature type="transmembrane region" description="Helical" evidence="6">
    <location>
        <begin position="90"/>
        <end position="109"/>
    </location>
</feature>
<evidence type="ECO:0000313" key="7">
    <source>
        <dbReference type="EMBL" id="ENO86406.1"/>
    </source>
</evidence>
<feature type="transmembrane region" description="Helical" evidence="6">
    <location>
        <begin position="32"/>
        <end position="54"/>
    </location>
</feature>
<keyword evidence="5 6" id="KW-0472">Membrane</keyword>
<protein>
    <submittedName>
        <fullName evidence="7">Na/Pi-cotransporter II-like protein</fullName>
    </submittedName>
</protein>
<dbReference type="Pfam" id="PF02690">
    <property type="entry name" value="Na_Pi_cotrans"/>
    <property type="match status" value="2"/>
</dbReference>
<feature type="transmembrane region" description="Helical" evidence="6">
    <location>
        <begin position="66"/>
        <end position="84"/>
    </location>
</feature>
<dbReference type="EMBL" id="AMXE01000055">
    <property type="protein sequence ID" value="ENO86406.1"/>
    <property type="molecule type" value="Genomic_DNA"/>
</dbReference>
<sequence length="533" mass="55865">MNMMTDGLKLAAGRALEGLLERGTATAPRGLAAGYLITALVQSSTAVTVASIGFVNTGLLSLKNALWVIFGSNLGSTMNAWLVAVLGFGFRIDAFALPFVGIGAILMLAGRTLRARSLGQALAGFGVLFLGIGVLKDSFSGIGDMVDLQDFIAPGLAGWLILVGIGTLLTVIMQTSGAVIAIVITAAQGGLLSVEAACAIVIGTNIGTTSTAILAAIGATSNARRLAAAHVMFNVVTGIVALLLLPLLIGLVDWLRGVLEQPATPALMIALFHTTFNALGVLLMVPLAPGMLRMLNDMFRTREEEVARPQHLDTNSLAIPDLAMHALRLELTRTQGFAVAALAAATQQPPDEPVITRETAALQALAPAIGNYAHQLSAAALPPTLVEQLAHSLRTLRYQETAAVLLHEASSLLRSLSHTETQGFASKVECFRQAVAHLAEAADPRHGDFSPGAVSVRLDEAEACYQALKEALFLAGAHARLDIRSMQEWLRLASVARRAAKQVAKAARMIAALEEGTSATEAAQNEESDENAD</sequence>
<evidence type="ECO:0000256" key="6">
    <source>
        <dbReference type="SAM" id="Phobius"/>
    </source>
</evidence>